<dbReference type="AlphaFoldDB" id="A0A225DXB1"/>
<gene>
    <name evidence="1" type="ORF">FRUB_04867</name>
</gene>
<evidence type="ECO:0000313" key="2">
    <source>
        <dbReference type="Proteomes" id="UP000214646"/>
    </source>
</evidence>
<protein>
    <submittedName>
        <fullName evidence="1">Uncharacterized protein</fullName>
    </submittedName>
</protein>
<accession>A0A225DXB1</accession>
<sequence>MAVIVTSGSRVEYCFLSEKLKDVSGLQWLKKGDVIAPKSATAKFNLNSANINEAKQDEGSSWLDEWFDGAPQIEMNEDVIGLGSYGKTLTVLFTDEAIDDEEDEYDD</sequence>
<proteinExistence type="predicted"/>
<name>A0A225DXB1_9BACT</name>
<dbReference type="Proteomes" id="UP000214646">
    <property type="component" value="Unassembled WGS sequence"/>
</dbReference>
<evidence type="ECO:0000313" key="1">
    <source>
        <dbReference type="EMBL" id="OWK40975.1"/>
    </source>
</evidence>
<dbReference type="EMBL" id="NIDE01000007">
    <property type="protein sequence ID" value="OWK40975.1"/>
    <property type="molecule type" value="Genomic_DNA"/>
</dbReference>
<keyword evidence="2" id="KW-1185">Reference proteome</keyword>
<comment type="caution">
    <text evidence="1">The sequence shown here is derived from an EMBL/GenBank/DDBJ whole genome shotgun (WGS) entry which is preliminary data.</text>
</comment>
<reference evidence="2" key="1">
    <citation type="submission" date="2017-06" db="EMBL/GenBank/DDBJ databases">
        <title>Genome analysis of Fimbriiglobus ruber SP5, the first member of the order Planctomycetales with confirmed chitinolytic capability.</title>
        <authorList>
            <person name="Ravin N.V."/>
            <person name="Rakitin A.L."/>
            <person name="Ivanova A.A."/>
            <person name="Beletsky A.V."/>
            <person name="Kulichevskaya I.S."/>
            <person name="Mardanov A.V."/>
            <person name="Dedysh S.N."/>
        </authorList>
    </citation>
    <scope>NUCLEOTIDE SEQUENCE [LARGE SCALE GENOMIC DNA]</scope>
    <source>
        <strain evidence="2">SP5</strain>
    </source>
</reference>
<organism evidence="1 2">
    <name type="scientific">Fimbriiglobus ruber</name>
    <dbReference type="NCBI Taxonomy" id="1908690"/>
    <lineage>
        <taxon>Bacteria</taxon>
        <taxon>Pseudomonadati</taxon>
        <taxon>Planctomycetota</taxon>
        <taxon>Planctomycetia</taxon>
        <taxon>Gemmatales</taxon>
        <taxon>Gemmataceae</taxon>
        <taxon>Fimbriiglobus</taxon>
    </lineage>
</organism>